<dbReference type="Gene3D" id="3.40.50.300">
    <property type="entry name" value="P-loop containing nucleotide triphosphate hydrolases"/>
    <property type="match status" value="1"/>
</dbReference>
<dbReference type="InterPro" id="IPR039421">
    <property type="entry name" value="Type_1_exporter"/>
</dbReference>
<dbReference type="SUPFAM" id="SSF90123">
    <property type="entry name" value="ABC transporter transmembrane region"/>
    <property type="match status" value="1"/>
</dbReference>
<dbReference type="PROSITE" id="PS50222">
    <property type="entry name" value="EF_HAND_2"/>
    <property type="match status" value="1"/>
</dbReference>
<dbReference type="InterPro" id="IPR036640">
    <property type="entry name" value="ABC1_TM_sf"/>
</dbReference>
<dbReference type="InterPro" id="IPR017871">
    <property type="entry name" value="ABC_transporter-like_CS"/>
</dbReference>
<dbReference type="Pfam" id="PF00005">
    <property type="entry name" value="ABC_tran"/>
    <property type="match status" value="1"/>
</dbReference>
<dbReference type="InterPro" id="IPR018247">
    <property type="entry name" value="EF_Hand_1_Ca_BS"/>
</dbReference>
<feature type="domain" description="EF-hand" evidence="9">
    <location>
        <begin position="580"/>
        <end position="615"/>
    </location>
</feature>
<evidence type="ECO:0000259" key="9">
    <source>
        <dbReference type="PROSITE" id="PS50222"/>
    </source>
</evidence>
<dbReference type="SMART" id="SM00382">
    <property type="entry name" value="AAA"/>
    <property type="match status" value="1"/>
</dbReference>
<dbReference type="InterPro" id="IPR011527">
    <property type="entry name" value="ABC1_TM_dom"/>
</dbReference>
<evidence type="ECO:0000256" key="5">
    <source>
        <dbReference type="ARBA" id="ARBA00022989"/>
    </source>
</evidence>
<keyword evidence="2 8" id="KW-0812">Transmembrane</keyword>
<dbReference type="PANTHER" id="PTHR43394:SF1">
    <property type="entry name" value="ATP-BINDING CASSETTE SUB-FAMILY B MEMBER 10, MITOCHONDRIAL"/>
    <property type="match status" value="1"/>
</dbReference>
<feature type="domain" description="ABC transmembrane type-1" evidence="11">
    <location>
        <begin position="27"/>
        <end position="332"/>
    </location>
</feature>
<dbReference type="PANTHER" id="PTHR43394">
    <property type="entry name" value="ATP-DEPENDENT PERMEASE MDL1, MITOCHONDRIAL"/>
    <property type="match status" value="1"/>
</dbReference>
<dbReference type="EMBL" id="BRXZ01003617">
    <property type="protein sequence ID" value="GMH58528.1"/>
    <property type="molecule type" value="Genomic_DNA"/>
</dbReference>
<dbReference type="PROSITE" id="PS00018">
    <property type="entry name" value="EF_HAND_1"/>
    <property type="match status" value="1"/>
</dbReference>
<feature type="non-terminal residue" evidence="12">
    <location>
        <position position="1"/>
    </location>
</feature>
<evidence type="ECO:0000313" key="13">
    <source>
        <dbReference type="Proteomes" id="UP001165082"/>
    </source>
</evidence>
<keyword evidence="3" id="KW-0547">Nucleotide-binding</keyword>
<dbReference type="GO" id="GO:0016887">
    <property type="term" value="F:ATP hydrolysis activity"/>
    <property type="evidence" value="ECO:0007669"/>
    <property type="project" value="InterPro"/>
</dbReference>
<evidence type="ECO:0000259" key="10">
    <source>
        <dbReference type="PROSITE" id="PS50893"/>
    </source>
</evidence>
<dbReference type="GO" id="GO:0005509">
    <property type="term" value="F:calcium ion binding"/>
    <property type="evidence" value="ECO:0007669"/>
    <property type="project" value="InterPro"/>
</dbReference>
<dbReference type="Proteomes" id="UP001165082">
    <property type="component" value="Unassembled WGS sequence"/>
</dbReference>
<dbReference type="GO" id="GO:0015421">
    <property type="term" value="F:ABC-type oligopeptide transporter activity"/>
    <property type="evidence" value="ECO:0007669"/>
    <property type="project" value="TreeGrafter"/>
</dbReference>
<name>A0A9W7E1E2_9STRA</name>
<dbReference type="InterPro" id="IPR002048">
    <property type="entry name" value="EF_hand_dom"/>
</dbReference>
<gene>
    <name evidence="12" type="ORF">TrRE_jg4384</name>
</gene>
<reference evidence="12" key="1">
    <citation type="submission" date="2022-07" db="EMBL/GenBank/DDBJ databases">
        <title>Genome analysis of Parmales, a sister group of diatoms, reveals the evolutionary specialization of diatoms from phago-mixotrophs to photoautotrophs.</title>
        <authorList>
            <person name="Ban H."/>
            <person name="Sato S."/>
            <person name="Yoshikawa S."/>
            <person name="Kazumasa Y."/>
            <person name="Nakamura Y."/>
            <person name="Ichinomiya M."/>
            <person name="Saitoh K."/>
            <person name="Sato N."/>
            <person name="Blanc-Mathieu R."/>
            <person name="Endo H."/>
            <person name="Kuwata A."/>
            <person name="Ogata H."/>
        </authorList>
    </citation>
    <scope>NUCLEOTIDE SEQUENCE</scope>
</reference>
<protein>
    <submittedName>
        <fullName evidence="12">Uncharacterized protein</fullName>
    </submittedName>
</protein>
<dbReference type="GO" id="GO:0005743">
    <property type="term" value="C:mitochondrial inner membrane"/>
    <property type="evidence" value="ECO:0007669"/>
    <property type="project" value="TreeGrafter"/>
</dbReference>
<feature type="transmembrane region" description="Helical" evidence="8">
    <location>
        <begin position="684"/>
        <end position="708"/>
    </location>
</feature>
<keyword evidence="5 8" id="KW-1133">Transmembrane helix</keyword>
<dbReference type="GO" id="GO:0005524">
    <property type="term" value="F:ATP binding"/>
    <property type="evidence" value="ECO:0007669"/>
    <property type="project" value="UniProtKB-KW"/>
</dbReference>
<dbReference type="OrthoDB" id="6500128at2759"/>
<feature type="domain" description="ABC transporter" evidence="10">
    <location>
        <begin position="365"/>
        <end position="601"/>
    </location>
</feature>
<evidence type="ECO:0000256" key="6">
    <source>
        <dbReference type="ARBA" id="ARBA00023136"/>
    </source>
</evidence>
<evidence type="ECO:0000313" key="12">
    <source>
        <dbReference type="EMBL" id="GMH58528.1"/>
    </source>
</evidence>
<keyword evidence="6 8" id="KW-0472">Membrane</keyword>
<dbReference type="Gene3D" id="1.20.1560.10">
    <property type="entry name" value="ABC transporter type 1, transmembrane domain"/>
    <property type="match status" value="1"/>
</dbReference>
<evidence type="ECO:0000256" key="1">
    <source>
        <dbReference type="ARBA" id="ARBA00004141"/>
    </source>
</evidence>
<dbReference type="PROSITE" id="PS00211">
    <property type="entry name" value="ABC_TRANSPORTER_1"/>
    <property type="match status" value="1"/>
</dbReference>
<keyword evidence="13" id="KW-1185">Reference proteome</keyword>
<accession>A0A9W7E1E2</accession>
<comment type="subcellular location">
    <subcellularLocation>
        <location evidence="1">Membrane</location>
        <topology evidence="1">Multi-pass membrane protein</topology>
    </subcellularLocation>
</comment>
<sequence>MDAYTNHKHNRKRLFALCQGEFFGLSAAFVSFFVSTYANASLPSMLGKLLDSSSKSSTPDNKLRMKAGVIFLLGGLGSMIRTLCLGRIEGRLRGSLMKKVMEATLSKDVETIKQHVAVVEEEEKGKEKGKNGKDSNPPTTPNTPSPSYILSTSIPSTTKTLTSTLPSFVRSLSGTFNSTYMLLSLSPGLTLYAGILVPTVGVGSVILSKFKSKQRKKREALEQLAEEIAAERIANVKLVKSSGTEASELAVYRSSVDACTAVATSQSLADGVFLGFLFTATALTLSTVLSKGGALVREGRMTQGDLTSYATYTFLLGAGAAGVTKARGEFKDGVAASGAVWRAIDEGGEVGGGAEVGGEVEDGRIEVEGLTYAYPGGDGRKVLDGMDLKVERGEVVGLVGKNGSGKSTVAMILKGLYHRGIQGGSVKVGGKEVGGGRGAKGVNVVMQEVGFVDGTVMENVLYGRQGEFGEDECRRVLSVVKGDDFVAQEGGMTKRVGINGCRLSGGQRQRVGLARGLVGRPKVLVLDEPDTYLDKDSGDIVRGCVERAREEGTTVVLISHDVDTVGMCDRVVGIEGGKVVYDGDAKGTLNILDKNGDGKIDAGEIAEAAAEAAKGTIERATGVAEKSVRQVTGDESYKFGDYTNRFLSEGDKALNKIRDEAFSQIPKQVWGEVLGDLTEQQREAFAISLIQLAATAVLAFNLSMNFVLSFTWMRAWKVVVSTTNLSPLSSPSHWSSLIARRASVEALISPLSLPLAAFCTLFILLPYKDLVEALERRMPLKRRFPIMNRVLTLAVACAAVNIGLVATAT</sequence>
<evidence type="ECO:0000256" key="2">
    <source>
        <dbReference type="ARBA" id="ARBA00022692"/>
    </source>
</evidence>
<dbReference type="SUPFAM" id="SSF52540">
    <property type="entry name" value="P-loop containing nucleoside triphosphate hydrolases"/>
    <property type="match status" value="1"/>
</dbReference>
<feature type="transmembrane region" description="Helical" evidence="8">
    <location>
        <begin position="189"/>
        <end position="208"/>
    </location>
</feature>
<dbReference type="InterPro" id="IPR003593">
    <property type="entry name" value="AAA+_ATPase"/>
</dbReference>
<feature type="region of interest" description="Disordered" evidence="7">
    <location>
        <begin position="118"/>
        <end position="150"/>
    </location>
</feature>
<evidence type="ECO:0000256" key="8">
    <source>
        <dbReference type="SAM" id="Phobius"/>
    </source>
</evidence>
<evidence type="ECO:0000256" key="4">
    <source>
        <dbReference type="ARBA" id="ARBA00022840"/>
    </source>
</evidence>
<dbReference type="InterPro" id="IPR027417">
    <property type="entry name" value="P-loop_NTPase"/>
</dbReference>
<dbReference type="PROSITE" id="PS50893">
    <property type="entry name" value="ABC_TRANSPORTER_2"/>
    <property type="match status" value="1"/>
</dbReference>
<evidence type="ECO:0000256" key="7">
    <source>
        <dbReference type="SAM" id="MobiDB-lite"/>
    </source>
</evidence>
<feature type="compositionally biased region" description="Basic and acidic residues" evidence="7">
    <location>
        <begin position="123"/>
        <end position="133"/>
    </location>
</feature>
<dbReference type="PROSITE" id="PS50929">
    <property type="entry name" value="ABC_TM1F"/>
    <property type="match status" value="1"/>
</dbReference>
<organism evidence="12 13">
    <name type="scientific">Triparma retinervis</name>
    <dbReference type="NCBI Taxonomy" id="2557542"/>
    <lineage>
        <taxon>Eukaryota</taxon>
        <taxon>Sar</taxon>
        <taxon>Stramenopiles</taxon>
        <taxon>Ochrophyta</taxon>
        <taxon>Bolidophyceae</taxon>
        <taxon>Parmales</taxon>
        <taxon>Triparmaceae</taxon>
        <taxon>Triparma</taxon>
    </lineage>
</organism>
<evidence type="ECO:0000256" key="3">
    <source>
        <dbReference type="ARBA" id="ARBA00022741"/>
    </source>
</evidence>
<dbReference type="InterPro" id="IPR003439">
    <property type="entry name" value="ABC_transporter-like_ATP-bd"/>
</dbReference>
<proteinExistence type="predicted"/>
<feature type="transmembrane region" description="Helical" evidence="8">
    <location>
        <begin position="22"/>
        <end position="46"/>
    </location>
</feature>
<keyword evidence="4" id="KW-0067">ATP-binding</keyword>
<dbReference type="Pfam" id="PF00664">
    <property type="entry name" value="ABC_membrane"/>
    <property type="match status" value="1"/>
</dbReference>
<dbReference type="GO" id="GO:0090374">
    <property type="term" value="P:oligopeptide export from mitochondrion"/>
    <property type="evidence" value="ECO:0007669"/>
    <property type="project" value="TreeGrafter"/>
</dbReference>
<dbReference type="AlphaFoldDB" id="A0A9W7E1E2"/>
<evidence type="ECO:0000259" key="11">
    <source>
        <dbReference type="PROSITE" id="PS50929"/>
    </source>
</evidence>
<feature type="transmembrane region" description="Helical" evidence="8">
    <location>
        <begin position="67"/>
        <end position="88"/>
    </location>
</feature>
<comment type="caution">
    <text evidence="12">The sequence shown here is derived from an EMBL/GenBank/DDBJ whole genome shotgun (WGS) entry which is preliminary data.</text>
</comment>
<feature type="transmembrane region" description="Helical" evidence="8">
    <location>
        <begin position="786"/>
        <end position="806"/>
    </location>
</feature>